<proteinExistence type="predicted"/>
<feature type="compositionally biased region" description="Basic and acidic residues" evidence="1">
    <location>
        <begin position="509"/>
        <end position="519"/>
    </location>
</feature>
<reference evidence="3" key="1">
    <citation type="submission" date="2025-08" db="UniProtKB">
        <authorList>
            <consortium name="RefSeq"/>
        </authorList>
    </citation>
    <scope>IDENTIFICATION</scope>
    <source>
        <tissue evidence="3">Liver</tissue>
    </source>
</reference>
<protein>
    <submittedName>
        <fullName evidence="3">EF-hand calcium-binding domain-containing protein 12</fullName>
    </submittedName>
</protein>
<evidence type="ECO:0000313" key="3">
    <source>
        <dbReference type="RefSeq" id="XP_025019208.1"/>
    </source>
</evidence>
<evidence type="ECO:0000313" key="2">
    <source>
        <dbReference type="Proteomes" id="UP000695026"/>
    </source>
</evidence>
<dbReference type="GeneID" id="103053200"/>
<sequence>MDQFIWLSQSTENRSEITQTSWTSRPCFQSISSITCESDSASNEDSLKECPLDGILSHCFKQYKFRNAYPHFSLKLKSNRFGPPKSRRRILIAPPMSGVAPSSRKPQPPVPSVVEQVQDLKASPEAQDSISTEESDLLMLGAWIEKRKQLHNLLDNCVNLEEWLTEKKSITQQEESILRKMKEKREEEKAKIQADLLALHSVKMVPKSESLKTAPLIQAPYPTSIITLQNLLHKQKLKLMDLFKKADRSRTMKFKRVDFLRIIQETKVPISKSDLEEIVVYLTVSKKGHIITAADLAECQRIWMDNVRENWKQPKQEPLPVVKIASTIAKGDVFPHTKPSASSHVSCQPKSNHLQVPPVSTEPDRMQLTYNQMEIVGKRYKEMRRRFKRKTNPLAFAEQCRLVRSGDRVVDGHCFPTTLEGEMGELVDQHRLACHYVYTQCLKLCKKYGIPISEKALKRGLLYPGDRLLRLGKDFRKLRQPGGPSNTASVIPRESSDGGSSSKVKKRKPEQEATKKEVKKQPLTCRWESFKEFKQLMSKYSQRILPPPEIWNEKFLDDSLLERPDVLAKQYVERELRRMFAFLNPLTNPNSFWPGHLLDKLRLCLPESRQDRSEVLFSRVSQTRPIYPGIYNPHHNWPVTSERYVTFGDPESRKHYYYI</sequence>
<keyword evidence="2" id="KW-1185">Reference proteome</keyword>
<dbReference type="CTD" id="90288"/>
<feature type="compositionally biased region" description="Polar residues" evidence="1">
    <location>
        <begin position="339"/>
        <end position="354"/>
    </location>
</feature>
<dbReference type="OMA" id="RVIAHCF"/>
<name>A0A9F5MWB8_PYTBI</name>
<dbReference type="KEGG" id="pbi:103053200"/>
<dbReference type="PANTHER" id="PTHR47225:SF1">
    <property type="entry name" value="EF-HAND CALCIUM-BINDING DOMAIN-CONTAINING PROTEIN 12"/>
    <property type="match status" value="1"/>
</dbReference>
<dbReference type="RefSeq" id="XP_025019208.1">
    <property type="nucleotide sequence ID" value="XM_025163440.1"/>
</dbReference>
<gene>
    <name evidence="3" type="primary">EFCAB12</name>
</gene>
<dbReference type="Proteomes" id="UP000695026">
    <property type="component" value="Unplaced"/>
</dbReference>
<feature type="region of interest" description="Disordered" evidence="1">
    <location>
        <begin position="339"/>
        <end position="361"/>
    </location>
</feature>
<organism evidence="2 3">
    <name type="scientific">Python bivittatus</name>
    <name type="common">Burmese python</name>
    <name type="synonym">Python molurus bivittatus</name>
    <dbReference type="NCBI Taxonomy" id="176946"/>
    <lineage>
        <taxon>Eukaryota</taxon>
        <taxon>Metazoa</taxon>
        <taxon>Chordata</taxon>
        <taxon>Craniata</taxon>
        <taxon>Vertebrata</taxon>
        <taxon>Euteleostomi</taxon>
        <taxon>Lepidosauria</taxon>
        <taxon>Squamata</taxon>
        <taxon>Bifurcata</taxon>
        <taxon>Unidentata</taxon>
        <taxon>Episquamata</taxon>
        <taxon>Toxicofera</taxon>
        <taxon>Serpentes</taxon>
        <taxon>Henophidia</taxon>
        <taxon>Pythonidae</taxon>
        <taxon>Python</taxon>
    </lineage>
</organism>
<evidence type="ECO:0000256" key="1">
    <source>
        <dbReference type="SAM" id="MobiDB-lite"/>
    </source>
</evidence>
<dbReference type="OrthoDB" id="125906at2759"/>
<dbReference type="AlphaFoldDB" id="A0A9F5MWB8"/>
<accession>A0A9F5MWB8</accession>
<dbReference type="PANTHER" id="PTHR47225">
    <property type="entry name" value="EF-HAND CALCIUM-BINDING DOMAIN-CONTAINING PROTEIN 12"/>
    <property type="match status" value="1"/>
</dbReference>
<feature type="region of interest" description="Disordered" evidence="1">
    <location>
        <begin position="475"/>
        <end position="519"/>
    </location>
</feature>
<dbReference type="InterPro" id="IPR042847">
    <property type="entry name" value="EFC12"/>
</dbReference>